<dbReference type="Proteomes" id="UP001055072">
    <property type="component" value="Unassembled WGS sequence"/>
</dbReference>
<evidence type="ECO:0000313" key="1">
    <source>
        <dbReference type="EMBL" id="KAI0094422.1"/>
    </source>
</evidence>
<name>A0ACB8UJ56_9APHY</name>
<keyword evidence="2" id="KW-1185">Reference proteome</keyword>
<organism evidence="1 2">
    <name type="scientific">Irpex rosettiformis</name>
    <dbReference type="NCBI Taxonomy" id="378272"/>
    <lineage>
        <taxon>Eukaryota</taxon>
        <taxon>Fungi</taxon>
        <taxon>Dikarya</taxon>
        <taxon>Basidiomycota</taxon>
        <taxon>Agaricomycotina</taxon>
        <taxon>Agaricomycetes</taxon>
        <taxon>Polyporales</taxon>
        <taxon>Irpicaceae</taxon>
        <taxon>Irpex</taxon>
    </lineage>
</organism>
<protein>
    <submittedName>
        <fullName evidence="1">Uncharacterized protein</fullName>
    </submittedName>
</protein>
<sequence length="706" mass="75189">MSTIDGRLNDLVKRIQDKSWSPLPDELNVLIDAFLPTHPSDLRSKGYVALSAVCEHYRKGTGSLELTPEALSGTIANTFAQTVTARLGETEETAVLSGLSFLVALFQVEWQAASALLQADGVLESISDALEIFPKSLPVSRSIAQLISQAAGHKECRALIPSQCIEWLEQKSRHSNDSELRAASAVALVKLSRGAEADAAAIPGGDNTPKPATGDDLVQLMKGLIVSAPVASALNDAIEGLAYLSVDPAVKEKLSNDTQLLSRLFAVIPQRKISSYVTNEAEEAVSYPIYGTVTIIANICAFRPRLSEEDRQIAKLKRMAAASKGPKSKAEPEENPMDDDSHVKERCRRLIKAGALDALTSAVKLTESRAARLTIAKALLSMAEEQQNRGKVLQAGGSKALVTIIQGIFAASPSTSKSDNLPSLDKPDIEPIQALAKLCITAAPVQVFGPNEGSLYDAIRPLAVMLIHPASNLLQRFEALMALTNLASHSPETASRVASSEGLLNKAELLMLEDHTLVRRAATELICNLVAGSEEVFNKYGGDKTAGSKGKLHVLLALCDVDDTPTRIAASGALATLTASPAACDFLLELQKEKGRVLPILGQLIDPTIQPKIVEVEDGNEMEEEDNRTLESDPGLVHRGIVCVRNFLAGVDVKPRKELAATAVDIGLATALVQVFRGSANNSESPVARPAAEALKAIMETGVAIS</sequence>
<proteinExistence type="predicted"/>
<reference evidence="1" key="1">
    <citation type="journal article" date="2021" name="Environ. Microbiol.">
        <title>Gene family expansions and transcriptome signatures uncover fungal adaptations to wood decay.</title>
        <authorList>
            <person name="Hage H."/>
            <person name="Miyauchi S."/>
            <person name="Viragh M."/>
            <person name="Drula E."/>
            <person name="Min B."/>
            <person name="Chaduli D."/>
            <person name="Navarro D."/>
            <person name="Favel A."/>
            <person name="Norest M."/>
            <person name="Lesage-Meessen L."/>
            <person name="Balint B."/>
            <person name="Merenyi Z."/>
            <person name="de Eugenio L."/>
            <person name="Morin E."/>
            <person name="Martinez A.T."/>
            <person name="Baldrian P."/>
            <person name="Stursova M."/>
            <person name="Martinez M.J."/>
            <person name="Novotny C."/>
            <person name="Magnuson J.K."/>
            <person name="Spatafora J.W."/>
            <person name="Maurice S."/>
            <person name="Pangilinan J."/>
            <person name="Andreopoulos W."/>
            <person name="LaButti K."/>
            <person name="Hundley H."/>
            <person name="Na H."/>
            <person name="Kuo A."/>
            <person name="Barry K."/>
            <person name="Lipzen A."/>
            <person name="Henrissat B."/>
            <person name="Riley R."/>
            <person name="Ahrendt S."/>
            <person name="Nagy L.G."/>
            <person name="Grigoriev I.V."/>
            <person name="Martin F."/>
            <person name="Rosso M.N."/>
        </authorList>
    </citation>
    <scope>NUCLEOTIDE SEQUENCE</scope>
    <source>
        <strain evidence="1">CBS 384.51</strain>
    </source>
</reference>
<accession>A0ACB8UJ56</accession>
<gene>
    <name evidence="1" type="ORF">BDY19DRAFT_880521</name>
</gene>
<dbReference type="EMBL" id="MU274900">
    <property type="protein sequence ID" value="KAI0094422.1"/>
    <property type="molecule type" value="Genomic_DNA"/>
</dbReference>
<evidence type="ECO:0000313" key="2">
    <source>
        <dbReference type="Proteomes" id="UP001055072"/>
    </source>
</evidence>
<comment type="caution">
    <text evidence="1">The sequence shown here is derived from an EMBL/GenBank/DDBJ whole genome shotgun (WGS) entry which is preliminary data.</text>
</comment>